<dbReference type="EMBL" id="JELY01001872">
    <property type="protein sequence ID" value="KYF54350.1"/>
    <property type="molecule type" value="Genomic_DNA"/>
</dbReference>
<dbReference type="AlphaFoldDB" id="A0A150PFC3"/>
<protein>
    <submittedName>
        <fullName evidence="2">Uncharacterized protein</fullName>
    </submittedName>
</protein>
<evidence type="ECO:0000256" key="1">
    <source>
        <dbReference type="SAM" id="MobiDB-lite"/>
    </source>
</evidence>
<gene>
    <name evidence="2" type="ORF">BE08_01535</name>
</gene>
<organism evidence="2 3">
    <name type="scientific">Sorangium cellulosum</name>
    <name type="common">Polyangium cellulosum</name>
    <dbReference type="NCBI Taxonomy" id="56"/>
    <lineage>
        <taxon>Bacteria</taxon>
        <taxon>Pseudomonadati</taxon>
        <taxon>Myxococcota</taxon>
        <taxon>Polyangia</taxon>
        <taxon>Polyangiales</taxon>
        <taxon>Polyangiaceae</taxon>
        <taxon>Sorangium</taxon>
    </lineage>
</organism>
<accession>A0A150PFC3</accession>
<proteinExistence type="predicted"/>
<evidence type="ECO:0000313" key="2">
    <source>
        <dbReference type="EMBL" id="KYF54350.1"/>
    </source>
</evidence>
<reference evidence="2 3" key="1">
    <citation type="submission" date="2014-02" db="EMBL/GenBank/DDBJ databases">
        <title>The small core and large imbalanced accessory genome model reveals a collaborative survival strategy of Sorangium cellulosum strains in nature.</title>
        <authorList>
            <person name="Han K."/>
            <person name="Peng R."/>
            <person name="Blom J."/>
            <person name="Li Y.-Z."/>
        </authorList>
    </citation>
    <scope>NUCLEOTIDE SEQUENCE [LARGE SCALE GENOMIC DNA]</scope>
    <source>
        <strain evidence="2 3">So0157-25</strain>
    </source>
</reference>
<comment type="caution">
    <text evidence="2">The sequence shown here is derived from an EMBL/GenBank/DDBJ whole genome shotgun (WGS) entry which is preliminary data.</text>
</comment>
<dbReference type="Proteomes" id="UP000075420">
    <property type="component" value="Unassembled WGS sequence"/>
</dbReference>
<name>A0A150PFC3_SORCE</name>
<feature type="compositionally biased region" description="Basic residues" evidence="1">
    <location>
        <begin position="27"/>
        <end position="37"/>
    </location>
</feature>
<evidence type="ECO:0000313" key="3">
    <source>
        <dbReference type="Proteomes" id="UP000075420"/>
    </source>
</evidence>
<sequence>MLPLLARRARGPKAEGRPLSRYLKPPSPRRKRARIAQKTRATIAQLGPPSRLFLRDCSGVFLRDPPGSPCALRGGPC</sequence>
<feature type="region of interest" description="Disordered" evidence="1">
    <location>
        <begin position="1"/>
        <end position="37"/>
    </location>
</feature>